<dbReference type="InterPro" id="IPR036236">
    <property type="entry name" value="Znf_C2H2_sf"/>
</dbReference>
<keyword evidence="5" id="KW-0862">Zinc</keyword>
<dbReference type="GO" id="GO:0005634">
    <property type="term" value="C:nucleus"/>
    <property type="evidence" value="ECO:0007669"/>
    <property type="project" value="UniProtKB-SubCell"/>
</dbReference>
<name>A0A226DJJ1_FOLCA</name>
<keyword evidence="4 8" id="KW-0863">Zinc-finger</keyword>
<feature type="domain" description="C2H2-type" evidence="9">
    <location>
        <begin position="35"/>
        <end position="63"/>
    </location>
</feature>
<keyword evidence="2" id="KW-0479">Metal-binding</keyword>
<dbReference type="Gene3D" id="3.30.160.60">
    <property type="entry name" value="Classic Zinc Finger"/>
    <property type="match status" value="7"/>
</dbReference>
<evidence type="ECO:0000259" key="9">
    <source>
        <dbReference type="PROSITE" id="PS50157"/>
    </source>
</evidence>
<dbReference type="PROSITE" id="PS50157">
    <property type="entry name" value="ZINC_FINGER_C2H2_2"/>
    <property type="match status" value="7"/>
</dbReference>
<evidence type="ECO:0000256" key="1">
    <source>
        <dbReference type="ARBA" id="ARBA00004123"/>
    </source>
</evidence>
<feature type="domain" description="C2H2-type" evidence="9">
    <location>
        <begin position="215"/>
        <end position="243"/>
    </location>
</feature>
<feature type="domain" description="C2H2-type" evidence="9">
    <location>
        <begin position="95"/>
        <end position="121"/>
    </location>
</feature>
<keyword evidence="3" id="KW-0677">Repeat</keyword>
<dbReference type="AlphaFoldDB" id="A0A226DJJ1"/>
<evidence type="ECO:0000256" key="8">
    <source>
        <dbReference type="PROSITE-ProRule" id="PRU00042"/>
    </source>
</evidence>
<evidence type="ECO:0000256" key="6">
    <source>
        <dbReference type="ARBA" id="ARBA00023125"/>
    </source>
</evidence>
<dbReference type="PANTHER" id="PTHR24390:SF159">
    <property type="entry name" value="GROWTH FACTOR INDEPENDENT 1 TRANSCRIPTIONAL REPRESSOR"/>
    <property type="match status" value="1"/>
</dbReference>
<proteinExistence type="predicted"/>
<dbReference type="GO" id="GO:0008270">
    <property type="term" value="F:zinc ion binding"/>
    <property type="evidence" value="ECO:0007669"/>
    <property type="project" value="UniProtKB-KW"/>
</dbReference>
<feature type="domain" description="C2H2-type" evidence="9">
    <location>
        <begin position="7"/>
        <end position="34"/>
    </location>
</feature>
<keyword evidence="6" id="KW-0238">DNA-binding</keyword>
<dbReference type="PANTHER" id="PTHR24390">
    <property type="entry name" value="ZINC FINGER PROTEIN"/>
    <property type="match status" value="1"/>
</dbReference>
<evidence type="ECO:0000256" key="2">
    <source>
        <dbReference type="ARBA" id="ARBA00022723"/>
    </source>
</evidence>
<dbReference type="FunFam" id="3.30.160.60:FF:002343">
    <property type="entry name" value="Zinc finger protein 33A"/>
    <property type="match status" value="1"/>
</dbReference>
<dbReference type="PROSITE" id="PS00028">
    <property type="entry name" value="ZINC_FINGER_C2H2_1"/>
    <property type="match status" value="6"/>
</dbReference>
<feature type="domain" description="C2H2-type" evidence="9">
    <location>
        <begin position="127"/>
        <end position="154"/>
    </location>
</feature>
<organism evidence="10 11">
    <name type="scientific">Folsomia candida</name>
    <name type="common">Springtail</name>
    <dbReference type="NCBI Taxonomy" id="158441"/>
    <lineage>
        <taxon>Eukaryota</taxon>
        <taxon>Metazoa</taxon>
        <taxon>Ecdysozoa</taxon>
        <taxon>Arthropoda</taxon>
        <taxon>Hexapoda</taxon>
        <taxon>Collembola</taxon>
        <taxon>Entomobryomorpha</taxon>
        <taxon>Isotomoidea</taxon>
        <taxon>Isotomidae</taxon>
        <taxon>Proisotominae</taxon>
        <taxon>Folsomia</taxon>
    </lineage>
</organism>
<comment type="caution">
    <text evidence="10">The sequence shown here is derived from an EMBL/GenBank/DDBJ whole genome shotgun (WGS) entry which is preliminary data.</text>
</comment>
<comment type="subcellular location">
    <subcellularLocation>
        <location evidence="1">Nucleus</location>
    </subcellularLocation>
</comment>
<dbReference type="GO" id="GO:0006357">
    <property type="term" value="P:regulation of transcription by RNA polymerase II"/>
    <property type="evidence" value="ECO:0007669"/>
    <property type="project" value="TreeGrafter"/>
</dbReference>
<evidence type="ECO:0000256" key="5">
    <source>
        <dbReference type="ARBA" id="ARBA00022833"/>
    </source>
</evidence>
<dbReference type="SMART" id="SM00355">
    <property type="entry name" value="ZnF_C2H2"/>
    <property type="match status" value="8"/>
</dbReference>
<accession>A0A226DJJ1</accession>
<gene>
    <name evidence="10" type="ORF">Fcan01_20166</name>
</gene>
<evidence type="ECO:0000313" key="10">
    <source>
        <dbReference type="EMBL" id="OXA45158.1"/>
    </source>
</evidence>
<evidence type="ECO:0000313" key="11">
    <source>
        <dbReference type="Proteomes" id="UP000198287"/>
    </source>
</evidence>
<reference evidence="10 11" key="1">
    <citation type="submission" date="2015-12" db="EMBL/GenBank/DDBJ databases">
        <title>The genome of Folsomia candida.</title>
        <authorList>
            <person name="Faddeeva A."/>
            <person name="Derks M.F."/>
            <person name="Anvar Y."/>
            <person name="Smit S."/>
            <person name="Van Straalen N."/>
            <person name="Roelofs D."/>
        </authorList>
    </citation>
    <scope>NUCLEOTIDE SEQUENCE [LARGE SCALE GENOMIC DNA]</scope>
    <source>
        <strain evidence="10 11">VU population</strain>
        <tissue evidence="10">Whole body</tissue>
    </source>
</reference>
<keyword evidence="7" id="KW-0539">Nucleus</keyword>
<dbReference type="Proteomes" id="UP000198287">
    <property type="component" value="Unassembled WGS sequence"/>
</dbReference>
<evidence type="ECO:0000256" key="3">
    <source>
        <dbReference type="ARBA" id="ARBA00022737"/>
    </source>
</evidence>
<dbReference type="OMA" id="HVCDICC"/>
<dbReference type="GO" id="GO:0003700">
    <property type="term" value="F:DNA-binding transcription factor activity"/>
    <property type="evidence" value="ECO:0007669"/>
    <property type="project" value="TreeGrafter"/>
</dbReference>
<dbReference type="GO" id="GO:0000978">
    <property type="term" value="F:RNA polymerase II cis-regulatory region sequence-specific DNA binding"/>
    <property type="evidence" value="ECO:0007669"/>
    <property type="project" value="TreeGrafter"/>
</dbReference>
<evidence type="ECO:0000256" key="4">
    <source>
        <dbReference type="ARBA" id="ARBA00022771"/>
    </source>
</evidence>
<dbReference type="EMBL" id="LNIX01000018">
    <property type="protein sequence ID" value="OXA45158.1"/>
    <property type="molecule type" value="Genomic_DNA"/>
</dbReference>
<sequence>MDHNPGKKCPKCTKTFKTNRSLTRHMVTHDPDAKVKCEVCGKISKNPHALSDHMSSSHTNRKRPSCDTCHGQFSNFVSLRQHVNPFHSLIDRPRFPCEFPGCEKTYKNKRHLSQHAKTEHAENLVRFSCRLCRNEFKTRNDLRKHISTHTTEKPYNCAICGRSFTQEFDMKSHEMTHLDKSSRDLLQCHLCPRTFLRREGLQNHIRIVHENQKNYPCSLCDKRFCYLSSLKGHVDARHAANRQLIHACDKCEYKSHSK</sequence>
<dbReference type="InterPro" id="IPR013087">
    <property type="entry name" value="Znf_C2H2_type"/>
</dbReference>
<dbReference type="STRING" id="158441.A0A226DJJ1"/>
<evidence type="ECO:0000256" key="7">
    <source>
        <dbReference type="ARBA" id="ARBA00023242"/>
    </source>
</evidence>
<dbReference type="Pfam" id="PF00096">
    <property type="entry name" value="zf-C2H2"/>
    <property type="match status" value="6"/>
</dbReference>
<dbReference type="Pfam" id="PF13894">
    <property type="entry name" value="zf-C2H2_4"/>
    <property type="match status" value="1"/>
</dbReference>
<dbReference type="SUPFAM" id="SSF57667">
    <property type="entry name" value="beta-beta-alpha zinc fingers"/>
    <property type="match status" value="3"/>
</dbReference>
<keyword evidence="11" id="KW-1185">Reference proteome</keyword>
<feature type="domain" description="C2H2-type" evidence="9">
    <location>
        <begin position="186"/>
        <end position="214"/>
    </location>
</feature>
<feature type="domain" description="C2H2-type" evidence="9">
    <location>
        <begin position="155"/>
        <end position="182"/>
    </location>
</feature>
<protein>
    <submittedName>
        <fullName evidence="10">Zinc finger protein 99</fullName>
    </submittedName>
</protein>
<dbReference type="OrthoDB" id="6077919at2759"/>